<dbReference type="RefSeq" id="WP_315697171.1">
    <property type="nucleotide sequence ID" value="NZ_JANSLM010000008.1"/>
</dbReference>
<gene>
    <name evidence="1" type="ORF">ParKJ_23035</name>
</gene>
<evidence type="ECO:0000313" key="1">
    <source>
        <dbReference type="EMBL" id="MDT8840304.1"/>
    </source>
</evidence>
<dbReference type="Proteomes" id="UP001246473">
    <property type="component" value="Unassembled WGS sequence"/>
</dbReference>
<sequence>MLAWHYTTGRKFEHISSSGMLIPGGIGAERTGTPVLWFSRNQHWEQTAGNACHEAGQPVRRLTMRETYVASGGLVRCGCDVKRLYTGEALRRKARMTDEVWAALYAAGKLQQAYPAAWCGSVDSISIDGLVVHVLSEAFKWERIEAASVSSVIE</sequence>
<reference evidence="1" key="1">
    <citation type="submission" date="2022-08" db="EMBL/GenBank/DDBJ databases">
        <authorList>
            <person name="Kim S.-J."/>
        </authorList>
    </citation>
    <scope>NUCLEOTIDE SEQUENCE</scope>
    <source>
        <strain evidence="1">KJ</strain>
    </source>
</reference>
<proteinExistence type="predicted"/>
<name>A0AAP5QDK4_9BURK</name>
<organism evidence="1 2">
    <name type="scientific">Paraburkholderia fungorum</name>
    <dbReference type="NCBI Taxonomy" id="134537"/>
    <lineage>
        <taxon>Bacteria</taxon>
        <taxon>Pseudomonadati</taxon>
        <taxon>Pseudomonadota</taxon>
        <taxon>Betaproteobacteria</taxon>
        <taxon>Burkholderiales</taxon>
        <taxon>Burkholderiaceae</taxon>
        <taxon>Paraburkholderia</taxon>
    </lineage>
</organism>
<accession>A0AAP5QDK4</accession>
<dbReference type="AlphaFoldDB" id="A0AAP5QDK4"/>
<evidence type="ECO:0000313" key="2">
    <source>
        <dbReference type="Proteomes" id="UP001246473"/>
    </source>
</evidence>
<protein>
    <submittedName>
        <fullName evidence="1">Uncharacterized protein</fullName>
    </submittedName>
</protein>
<comment type="caution">
    <text evidence="1">The sequence shown here is derived from an EMBL/GenBank/DDBJ whole genome shotgun (WGS) entry which is preliminary data.</text>
</comment>
<dbReference type="EMBL" id="JANSLM010000008">
    <property type="protein sequence ID" value="MDT8840304.1"/>
    <property type="molecule type" value="Genomic_DNA"/>
</dbReference>